<accession>X1AXB2</accession>
<sequence length="100" mass="10997">MGGFFKNLKNIFTVSTGDTASKFITFTVRCNKCGEEITVRARKDSEISRVSEGESPAGAEYFLRKEILGAKCNNLIYIEVSFGPGFNIISKEISGGKFVE</sequence>
<proteinExistence type="predicted"/>
<dbReference type="AlphaFoldDB" id="X1AXB2"/>
<gene>
    <name evidence="1" type="ORF">S01H4_06239</name>
</gene>
<name>X1AXB2_9ZZZZ</name>
<evidence type="ECO:0000313" key="1">
    <source>
        <dbReference type="EMBL" id="GAG73837.1"/>
    </source>
</evidence>
<organism evidence="1">
    <name type="scientific">marine sediment metagenome</name>
    <dbReference type="NCBI Taxonomy" id="412755"/>
    <lineage>
        <taxon>unclassified sequences</taxon>
        <taxon>metagenomes</taxon>
        <taxon>ecological metagenomes</taxon>
    </lineage>
</organism>
<protein>
    <submittedName>
        <fullName evidence="1">Uncharacterized protein</fullName>
    </submittedName>
</protein>
<reference evidence="1" key="1">
    <citation type="journal article" date="2014" name="Front. Microbiol.">
        <title>High frequency of phylogenetically diverse reductive dehalogenase-homologous genes in deep subseafloor sedimentary metagenomes.</title>
        <authorList>
            <person name="Kawai M."/>
            <person name="Futagami T."/>
            <person name="Toyoda A."/>
            <person name="Takaki Y."/>
            <person name="Nishi S."/>
            <person name="Hori S."/>
            <person name="Arai W."/>
            <person name="Tsubouchi T."/>
            <person name="Morono Y."/>
            <person name="Uchiyama I."/>
            <person name="Ito T."/>
            <person name="Fujiyama A."/>
            <person name="Inagaki F."/>
            <person name="Takami H."/>
        </authorList>
    </citation>
    <scope>NUCLEOTIDE SEQUENCE</scope>
    <source>
        <strain evidence="1">Expedition CK06-06</strain>
    </source>
</reference>
<comment type="caution">
    <text evidence="1">The sequence shown here is derived from an EMBL/GenBank/DDBJ whole genome shotgun (WGS) entry which is preliminary data.</text>
</comment>
<dbReference type="EMBL" id="BART01001896">
    <property type="protein sequence ID" value="GAG73837.1"/>
    <property type="molecule type" value="Genomic_DNA"/>
</dbReference>